<evidence type="ECO:0000313" key="2">
    <source>
        <dbReference type="EMBL" id="CRK75790.1"/>
    </source>
</evidence>
<organism evidence="2 3">
    <name type="scientific">Nereida ignava</name>
    <dbReference type="NCBI Taxonomy" id="282199"/>
    <lineage>
        <taxon>Bacteria</taxon>
        <taxon>Pseudomonadati</taxon>
        <taxon>Pseudomonadota</taxon>
        <taxon>Alphaproteobacteria</taxon>
        <taxon>Rhodobacterales</taxon>
        <taxon>Roseobacteraceae</taxon>
        <taxon>Nereida</taxon>
    </lineage>
</organism>
<keyword evidence="1" id="KW-0812">Transmembrane</keyword>
<gene>
    <name evidence="2" type="ORF">NIG5292_01844</name>
</gene>
<sequence length="200" mass="23635">MRFIKWSIITVFWLSVGSVLYYSLPQRDIVQIKGTEILRADLSGWNRVFYAQSDSGNDATLQNRDLRLINTRTARERPYVFRNEDTGFGWPFYFKLDSSNLQAEAQSVERDEWYAVTHYGLRSEFLSIYPNAISIRRVTGPDVQLIPWFNIVFLTILAAVFWAVWVRWRRFRVAKIDPLWDEVDESLDGTRTRIRGWLGR</sequence>
<keyword evidence="3" id="KW-1185">Reference proteome</keyword>
<dbReference type="Pfam" id="PF07509">
    <property type="entry name" value="DUF1523"/>
    <property type="match status" value="1"/>
</dbReference>
<dbReference type="InterPro" id="IPR011088">
    <property type="entry name" value="Phage_phiNM3_A0EWY4"/>
</dbReference>
<dbReference type="RefSeq" id="WP_048599209.1">
    <property type="nucleotide sequence ID" value="NZ_CBFHGK010000004.1"/>
</dbReference>
<dbReference type="STRING" id="282199.GCA_001049735_01843"/>
<keyword evidence="1" id="KW-1133">Transmembrane helix</keyword>
<evidence type="ECO:0008006" key="4">
    <source>
        <dbReference type="Google" id="ProtNLM"/>
    </source>
</evidence>
<dbReference type="Proteomes" id="UP000048949">
    <property type="component" value="Unassembled WGS sequence"/>
</dbReference>
<proteinExistence type="predicted"/>
<name>A0A0U1NM26_9RHOB</name>
<reference evidence="2 3" key="1">
    <citation type="submission" date="2015-04" db="EMBL/GenBank/DDBJ databases">
        <authorList>
            <person name="Syromyatnikov M.Y."/>
            <person name="Popov V.N."/>
        </authorList>
    </citation>
    <scope>NUCLEOTIDE SEQUENCE [LARGE SCALE GENOMIC DNA]</scope>
    <source>
        <strain evidence="2 3">CECT 5292</strain>
    </source>
</reference>
<dbReference type="AlphaFoldDB" id="A0A0U1NM26"/>
<dbReference type="EMBL" id="CVQV01000009">
    <property type="protein sequence ID" value="CRK75790.1"/>
    <property type="molecule type" value="Genomic_DNA"/>
</dbReference>
<evidence type="ECO:0000313" key="3">
    <source>
        <dbReference type="Proteomes" id="UP000048949"/>
    </source>
</evidence>
<dbReference type="OrthoDB" id="5354324at2"/>
<evidence type="ECO:0000256" key="1">
    <source>
        <dbReference type="SAM" id="Phobius"/>
    </source>
</evidence>
<protein>
    <recommendedName>
        <fullName evidence="4">DUF1523 domain-containing protein</fullName>
    </recommendedName>
</protein>
<keyword evidence="1" id="KW-0472">Membrane</keyword>
<accession>A0A0U1NM26</accession>
<feature type="transmembrane region" description="Helical" evidence="1">
    <location>
        <begin position="145"/>
        <end position="165"/>
    </location>
</feature>
<feature type="transmembrane region" description="Helical" evidence="1">
    <location>
        <begin position="6"/>
        <end position="24"/>
    </location>
</feature>